<organism evidence="1 2">
    <name type="scientific">Mucilaginibacter pineti</name>
    <dbReference type="NCBI Taxonomy" id="1391627"/>
    <lineage>
        <taxon>Bacteria</taxon>
        <taxon>Pseudomonadati</taxon>
        <taxon>Bacteroidota</taxon>
        <taxon>Sphingobacteriia</taxon>
        <taxon>Sphingobacteriales</taxon>
        <taxon>Sphingobacteriaceae</taxon>
        <taxon>Mucilaginibacter</taxon>
    </lineage>
</organism>
<dbReference type="STRING" id="1391627.SAMN05216464_101780"/>
<evidence type="ECO:0000313" key="1">
    <source>
        <dbReference type="EMBL" id="SDD45598.1"/>
    </source>
</evidence>
<dbReference type="RefSeq" id="WP_091144533.1">
    <property type="nucleotide sequence ID" value="NZ_FNAI01000001.1"/>
</dbReference>
<dbReference type="PROSITE" id="PS51257">
    <property type="entry name" value="PROKAR_LIPOPROTEIN"/>
    <property type="match status" value="1"/>
</dbReference>
<dbReference type="InterPro" id="IPR025345">
    <property type="entry name" value="DUF4249"/>
</dbReference>
<gene>
    <name evidence="1" type="ORF">SAMN05216464_101780</name>
</gene>
<dbReference type="Pfam" id="PF14054">
    <property type="entry name" value="DUF4249"/>
    <property type="match status" value="1"/>
</dbReference>
<evidence type="ECO:0008006" key="3">
    <source>
        <dbReference type="Google" id="ProtNLM"/>
    </source>
</evidence>
<dbReference type="Proteomes" id="UP000199072">
    <property type="component" value="Unassembled WGS sequence"/>
</dbReference>
<dbReference type="EMBL" id="FNAI01000001">
    <property type="protein sequence ID" value="SDD45598.1"/>
    <property type="molecule type" value="Genomic_DNA"/>
</dbReference>
<evidence type="ECO:0000313" key="2">
    <source>
        <dbReference type="Proteomes" id="UP000199072"/>
    </source>
</evidence>
<dbReference type="AlphaFoldDB" id="A0A1G6UW87"/>
<sequence length="269" mass="29383">MEIKTYFRYIIILASGFLMLASCKKNSVGLDYINKPVVEAFLVPGQPLSVKVYTQKDLADTAVYGAALTGLNLSVSDGSKSVQLTESASGVYTNADLAFITSGKSYTLQFTYDNVVVSASTTMPGKPVGFKLTDSVFYVPVTIDPAYATKVLATATWTNPDSLNYVLLFKNTDSDPFNIITVRSNNKPSFQVNTEGAAIYNMTQSSFNYYGHYQVILLRVNDEYINLLKSNSRGSSQNLTNPPTNVNNGLGIFTAMQSDTLALRVTLKQ</sequence>
<protein>
    <recommendedName>
        <fullName evidence="3">DUF4249 domain-containing protein</fullName>
    </recommendedName>
</protein>
<proteinExistence type="predicted"/>
<dbReference type="OrthoDB" id="1117838at2"/>
<reference evidence="1 2" key="1">
    <citation type="submission" date="2016-10" db="EMBL/GenBank/DDBJ databases">
        <authorList>
            <person name="de Groot N.N."/>
        </authorList>
    </citation>
    <scope>NUCLEOTIDE SEQUENCE [LARGE SCALE GENOMIC DNA]</scope>
    <source>
        <strain evidence="1 2">47C3B</strain>
    </source>
</reference>
<keyword evidence="2" id="KW-1185">Reference proteome</keyword>
<accession>A0A1G6UW87</accession>
<name>A0A1G6UW87_9SPHI</name>